<feature type="chain" id="PRO_5040316159" evidence="1">
    <location>
        <begin position="24"/>
        <end position="303"/>
    </location>
</feature>
<dbReference type="EMBL" id="JAIZAY010000003">
    <property type="protein sequence ID" value="KAJ8044436.1"/>
    <property type="molecule type" value="Genomic_DNA"/>
</dbReference>
<evidence type="ECO:0000256" key="1">
    <source>
        <dbReference type="SAM" id="SignalP"/>
    </source>
</evidence>
<dbReference type="AlphaFoldDB" id="A0A9Q1CGB0"/>
<evidence type="ECO:0000313" key="3">
    <source>
        <dbReference type="Proteomes" id="UP001152320"/>
    </source>
</evidence>
<dbReference type="OrthoDB" id="5954659at2759"/>
<keyword evidence="3" id="KW-1185">Reference proteome</keyword>
<organism evidence="2 3">
    <name type="scientific">Holothuria leucospilota</name>
    <name type="common">Black long sea cucumber</name>
    <name type="synonym">Mertensiothuria leucospilota</name>
    <dbReference type="NCBI Taxonomy" id="206669"/>
    <lineage>
        <taxon>Eukaryota</taxon>
        <taxon>Metazoa</taxon>
        <taxon>Echinodermata</taxon>
        <taxon>Eleutherozoa</taxon>
        <taxon>Echinozoa</taxon>
        <taxon>Holothuroidea</taxon>
        <taxon>Aspidochirotacea</taxon>
        <taxon>Aspidochirotida</taxon>
        <taxon>Holothuriidae</taxon>
        <taxon>Holothuria</taxon>
    </lineage>
</organism>
<protein>
    <submittedName>
        <fullName evidence="2">Uncharacterized protein</fullName>
    </submittedName>
</protein>
<feature type="signal peptide" evidence="1">
    <location>
        <begin position="1"/>
        <end position="23"/>
    </location>
</feature>
<comment type="caution">
    <text evidence="2">The sequence shown here is derived from an EMBL/GenBank/DDBJ whole genome shotgun (WGS) entry which is preliminary data.</text>
</comment>
<name>A0A9Q1CGB0_HOLLE</name>
<gene>
    <name evidence="2" type="ORF">HOLleu_07185</name>
</gene>
<evidence type="ECO:0000313" key="2">
    <source>
        <dbReference type="EMBL" id="KAJ8044436.1"/>
    </source>
</evidence>
<reference evidence="2" key="1">
    <citation type="submission" date="2021-10" db="EMBL/GenBank/DDBJ databases">
        <title>Tropical sea cucumber genome reveals ecological adaptation and Cuvierian tubules defense mechanism.</title>
        <authorList>
            <person name="Chen T."/>
        </authorList>
    </citation>
    <scope>NUCLEOTIDE SEQUENCE</scope>
    <source>
        <strain evidence="2">Nanhai2018</strain>
        <tissue evidence="2">Muscle</tissue>
    </source>
</reference>
<sequence>MSNMKIIVVMLMVMPSFFYRVKAACCSKVESVDIECSDAQNISIAAQRVMINSMDARIKLPGAQKSIDWFCGSTKNTIISPSTEVNQIRVNYNSNGIVHFMLFFCDEIPGPFEAGLKCALQEKAWACPSTANDVCVYELKTETTDVRSTTTVNSVTTEVAAGVRASAVEVTGTTGFGVETTVSGSKIVTTSEGLFLEILPGTSFCAYTEGISEVDVHTPSGFTWRCSLTKFKEIPITLGGGSISCSDLDRCNDGVCDVNVKSGDACGSSSRPVSSFLTWAAMVLLMRCLRTFNLGMGVFAGVV</sequence>
<proteinExistence type="predicted"/>
<dbReference type="Proteomes" id="UP001152320">
    <property type="component" value="Chromosome 3"/>
</dbReference>
<accession>A0A9Q1CGB0</accession>
<keyword evidence="1" id="KW-0732">Signal</keyword>